<dbReference type="PROSITE" id="PS01174">
    <property type="entry name" value="LIPASE_GDXG_SER"/>
    <property type="match status" value="1"/>
</dbReference>
<dbReference type="Pfam" id="PF07859">
    <property type="entry name" value="Abhydrolase_3"/>
    <property type="match status" value="1"/>
</dbReference>
<dbReference type="PANTHER" id="PTHR48081:SF26">
    <property type="entry name" value="ALPHA_BETA HYDROLASE FOLD-3 DOMAIN-CONTAINING PROTEIN"/>
    <property type="match status" value="1"/>
</dbReference>
<evidence type="ECO:0000256" key="4">
    <source>
        <dbReference type="SAM" id="Phobius"/>
    </source>
</evidence>
<dbReference type="GO" id="GO:0016787">
    <property type="term" value="F:hydrolase activity"/>
    <property type="evidence" value="ECO:0007669"/>
    <property type="project" value="UniProtKB-KW"/>
</dbReference>
<evidence type="ECO:0000256" key="2">
    <source>
        <dbReference type="ARBA" id="ARBA00022801"/>
    </source>
</evidence>
<dbReference type="InterPro" id="IPR050300">
    <property type="entry name" value="GDXG_lipolytic_enzyme"/>
</dbReference>
<keyword evidence="4" id="KW-0812">Transmembrane</keyword>
<comment type="similarity">
    <text evidence="1">Belongs to the 'GDXG' lipolytic enzyme family.</text>
</comment>
<sequence length="552" mass="61770">MTSPQSSPVWGEMTSEAIQVFCLASAPRCHLLRHSLLRRVYLVSFVFVTLFLLLPAWTLLYLPRSNRPRPSWTLKRCLRVRWSRRLCGVVARCEIDYLGRDLSRPIDPQTLSYSHPVTIPPAPMSALRGHPAQTLAQLHESRGHWNPHFIHRRERSPTAWGEWNGESSQVYGLSAIPGFWYTGLKRRPDDGPPPLSGEPVMLHFHGGGYLCGTAAETDLTSSIAKSLVIHSPIHHVLSVDYRLAPKAPWPLPLLDAISAYWYLVKHENIPEKDIVIAGDSAGGHLALALVRYLRDERILGMPRGLVCLSPWVDVGFTNAWGEDGYTFNAASDTIDSTFGPFATSLLLRALPASTMHTSPYLSPASLLIEASATGPLSFEDFPPIFIVYGGAERLGRSIEGLWSRFQLARKVNASPLPDKIVVGEDCVHDFMIFPWQAEEAAKVYAELDAWLRDLLALEDDKPTSPGLVASPTILNSHRSSRADYRASRSPIMGPMRDKSVMMMVEDMRDEGLSMIDLPPLDLDAGEWLSPFTSQFEKGHWDWEDESWFDPDD</sequence>
<comment type="caution">
    <text evidence="6">The sequence shown here is derived from an EMBL/GenBank/DDBJ whole genome shotgun (WGS) entry which is preliminary data.</text>
</comment>
<dbReference type="PANTHER" id="PTHR48081">
    <property type="entry name" value="AB HYDROLASE SUPERFAMILY PROTEIN C4A8.06C"/>
    <property type="match status" value="1"/>
</dbReference>
<keyword evidence="4" id="KW-1133">Transmembrane helix</keyword>
<dbReference type="InParanoid" id="A0A1Y2BEX4"/>
<organism evidence="6 7">
    <name type="scientific">Naematelia encephala</name>
    <dbReference type="NCBI Taxonomy" id="71784"/>
    <lineage>
        <taxon>Eukaryota</taxon>
        <taxon>Fungi</taxon>
        <taxon>Dikarya</taxon>
        <taxon>Basidiomycota</taxon>
        <taxon>Agaricomycotina</taxon>
        <taxon>Tremellomycetes</taxon>
        <taxon>Tremellales</taxon>
        <taxon>Naemateliaceae</taxon>
        <taxon>Naematelia</taxon>
    </lineage>
</organism>
<accession>A0A1Y2BEX4</accession>
<evidence type="ECO:0000259" key="5">
    <source>
        <dbReference type="Pfam" id="PF07859"/>
    </source>
</evidence>
<dbReference type="EMBL" id="MCFC01000006">
    <property type="protein sequence ID" value="ORY33389.1"/>
    <property type="molecule type" value="Genomic_DNA"/>
</dbReference>
<reference evidence="6 7" key="1">
    <citation type="submission" date="2016-07" db="EMBL/GenBank/DDBJ databases">
        <title>Pervasive Adenine N6-methylation of Active Genes in Fungi.</title>
        <authorList>
            <consortium name="DOE Joint Genome Institute"/>
            <person name="Mondo S.J."/>
            <person name="Dannebaum R.O."/>
            <person name="Kuo R.C."/>
            <person name="Labutti K."/>
            <person name="Haridas S."/>
            <person name="Kuo A."/>
            <person name="Salamov A."/>
            <person name="Ahrendt S.R."/>
            <person name="Lipzen A."/>
            <person name="Sullivan W."/>
            <person name="Andreopoulos W.B."/>
            <person name="Clum A."/>
            <person name="Lindquist E."/>
            <person name="Daum C."/>
            <person name="Ramamoorthy G.K."/>
            <person name="Gryganskyi A."/>
            <person name="Culley D."/>
            <person name="Magnuson J.K."/>
            <person name="James T.Y."/>
            <person name="O'Malley M.A."/>
            <person name="Stajich J.E."/>
            <person name="Spatafora J.W."/>
            <person name="Visel A."/>
            <person name="Grigoriev I.V."/>
        </authorList>
    </citation>
    <scope>NUCLEOTIDE SEQUENCE [LARGE SCALE GENOMIC DNA]</scope>
    <source>
        <strain evidence="6 7">68-887.2</strain>
    </source>
</reference>
<dbReference type="OrthoDB" id="2152029at2759"/>
<dbReference type="InterPro" id="IPR029058">
    <property type="entry name" value="AB_hydrolase_fold"/>
</dbReference>
<protein>
    <submittedName>
        <fullName evidence="6">Alpha/Beta hydrolase protein</fullName>
    </submittedName>
</protein>
<feature type="domain" description="Alpha/beta hydrolase fold-3" evidence="5">
    <location>
        <begin position="201"/>
        <end position="411"/>
    </location>
</feature>
<keyword evidence="4" id="KW-0472">Membrane</keyword>
<evidence type="ECO:0000313" key="7">
    <source>
        <dbReference type="Proteomes" id="UP000193986"/>
    </source>
</evidence>
<proteinExistence type="inferred from homology"/>
<name>A0A1Y2BEX4_9TREE</name>
<gene>
    <name evidence="6" type="ORF">BCR39DRAFT_519723</name>
</gene>
<evidence type="ECO:0000256" key="3">
    <source>
        <dbReference type="PROSITE-ProRule" id="PRU10038"/>
    </source>
</evidence>
<feature type="active site" evidence="3">
    <location>
        <position position="280"/>
    </location>
</feature>
<feature type="transmembrane region" description="Helical" evidence="4">
    <location>
        <begin position="40"/>
        <end position="62"/>
    </location>
</feature>
<dbReference type="InterPro" id="IPR013094">
    <property type="entry name" value="AB_hydrolase_3"/>
</dbReference>
<dbReference type="Gene3D" id="3.40.50.1820">
    <property type="entry name" value="alpha/beta hydrolase"/>
    <property type="match status" value="1"/>
</dbReference>
<dbReference type="SUPFAM" id="SSF53474">
    <property type="entry name" value="alpha/beta-Hydrolases"/>
    <property type="match status" value="1"/>
</dbReference>
<dbReference type="InterPro" id="IPR033140">
    <property type="entry name" value="Lipase_GDXG_put_SER_AS"/>
</dbReference>
<keyword evidence="7" id="KW-1185">Reference proteome</keyword>
<keyword evidence="2 6" id="KW-0378">Hydrolase</keyword>
<dbReference type="Proteomes" id="UP000193986">
    <property type="component" value="Unassembled WGS sequence"/>
</dbReference>
<dbReference type="STRING" id="71784.A0A1Y2BEX4"/>
<evidence type="ECO:0000256" key="1">
    <source>
        <dbReference type="ARBA" id="ARBA00010515"/>
    </source>
</evidence>
<evidence type="ECO:0000313" key="6">
    <source>
        <dbReference type="EMBL" id="ORY33389.1"/>
    </source>
</evidence>
<dbReference type="AlphaFoldDB" id="A0A1Y2BEX4"/>